<keyword evidence="4" id="KW-1133">Transmembrane helix</keyword>
<accession>A0A5S9M5G7</accession>
<dbReference type="InterPro" id="IPR051211">
    <property type="entry name" value="PG_lysyltransferase"/>
</dbReference>
<organism evidence="7 8">
    <name type="scientific">Bacillus safensis</name>
    <dbReference type="NCBI Taxonomy" id="561879"/>
    <lineage>
        <taxon>Bacteria</taxon>
        <taxon>Bacillati</taxon>
        <taxon>Bacillota</taxon>
        <taxon>Bacilli</taxon>
        <taxon>Bacillales</taxon>
        <taxon>Bacillaceae</taxon>
        <taxon>Bacillus</taxon>
    </lineage>
</organism>
<dbReference type="PANTHER" id="PTHR34697">
    <property type="entry name" value="PHOSPHATIDYLGLYCEROL LYSYLTRANSFERASE"/>
    <property type="match status" value="1"/>
</dbReference>
<keyword evidence="3" id="KW-0812">Transmembrane</keyword>
<dbReference type="InterPro" id="IPR024320">
    <property type="entry name" value="LPG_synthase_C"/>
</dbReference>
<keyword evidence="2" id="KW-1003">Cell membrane</keyword>
<dbReference type="SUPFAM" id="SSF55729">
    <property type="entry name" value="Acyl-CoA N-acyltransferases (Nat)"/>
    <property type="match status" value="1"/>
</dbReference>
<evidence type="ECO:0000313" key="8">
    <source>
        <dbReference type="Proteomes" id="UP000464658"/>
    </source>
</evidence>
<name>A0A5S9M5G7_BACIA</name>
<evidence type="ECO:0000256" key="2">
    <source>
        <dbReference type="ARBA" id="ARBA00022475"/>
    </source>
</evidence>
<evidence type="ECO:0000256" key="1">
    <source>
        <dbReference type="ARBA" id="ARBA00004651"/>
    </source>
</evidence>
<evidence type="ECO:0000256" key="5">
    <source>
        <dbReference type="ARBA" id="ARBA00023136"/>
    </source>
</evidence>
<comment type="subcellular location">
    <subcellularLocation>
        <location evidence="1">Cell membrane</location>
        <topology evidence="1">Multi-pass membrane protein</topology>
    </subcellularLocation>
</comment>
<dbReference type="GO" id="GO:0016755">
    <property type="term" value="F:aminoacyltransferase activity"/>
    <property type="evidence" value="ECO:0007669"/>
    <property type="project" value="TreeGrafter"/>
</dbReference>
<evidence type="ECO:0000256" key="3">
    <source>
        <dbReference type="ARBA" id="ARBA00022692"/>
    </source>
</evidence>
<dbReference type="AlphaFoldDB" id="A0A5S9M5G7"/>
<dbReference type="EMBL" id="AP021906">
    <property type="protein sequence ID" value="BBP87952.1"/>
    <property type="molecule type" value="Genomic_DNA"/>
</dbReference>
<evidence type="ECO:0000259" key="6">
    <source>
        <dbReference type="Pfam" id="PF09924"/>
    </source>
</evidence>
<keyword evidence="5" id="KW-0472">Membrane</keyword>
<dbReference type="Pfam" id="PF09924">
    <property type="entry name" value="LPG_synthase_C"/>
    <property type="match status" value="1"/>
</dbReference>
<proteinExistence type="predicted"/>
<dbReference type="InterPro" id="IPR016181">
    <property type="entry name" value="Acyl_CoA_acyltransferase"/>
</dbReference>
<sequence>MPMYQEGEISIDLMRHMHDAPNGMMDALFIHLFQWAKERGYKSFNMGMAPLSNVGTFHQSFLTERLASVIFNNVRYMYSFSGLRSFKQKYKPEWRGKYLAYKKNTSLPVTMVLVTKLIGMDPNRKQRP</sequence>
<evidence type="ECO:0000313" key="7">
    <source>
        <dbReference type="EMBL" id="BBP87952.1"/>
    </source>
</evidence>
<dbReference type="PANTHER" id="PTHR34697:SF2">
    <property type="entry name" value="PHOSPHATIDYLGLYCEROL LYSYLTRANSFERASE"/>
    <property type="match status" value="1"/>
</dbReference>
<feature type="domain" description="Phosphatidylglycerol lysyltransferase C-terminal" evidence="6">
    <location>
        <begin position="1"/>
        <end position="101"/>
    </location>
</feature>
<dbReference type="Proteomes" id="UP000464658">
    <property type="component" value="Chromosome"/>
</dbReference>
<dbReference type="GO" id="GO:0005886">
    <property type="term" value="C:plasma membrane"/>
    <property type="evidence" value="ECO:0007669"/>
    <property type="project" value="UniProtKB-SubCell"/>
</dbReference>
<gene>
    <name evidence="7" type="ORF">BsIDN1_15700</name>
</gene>
<dbReference type="GO" id="GO:0055091">
    <property type="term" value="P:phospholipid homeostasis"/>
    <property type="evidence" value="ECO:0007669"/>
    <property type="project" value="TreeGrafter"/>
</dbReference>
<evidence type="ECO:0000256" key="4">
    <source>
        <dbReference type="ARBA" id="ARBA00022989"/>
    </source>
</evidence>
<protein>
    <recommendedName>
        <fullName evidence="6">Phosphatidylglycerol lysyltransferase C-terminal domain-containing protein</fullName>
    </recommendedName>
</protein>
<reference evidence="7 8" key="1">
    <citation type="submission" date="2019-12" db="EMBL/GenBank/DDBJ databases">
        <title>Full genome sequence of a Bacillus safensis strain isolated from commercially available natto in Indonesia.</title>
        <authorList>
            <person name="Yoshida M."/>
            <person name="Uomi M."/>
            <person name="Waturangi D."/>
            <person name="Ekaputri J.J."/>
            <person name="Setiamarga D.H.E."/>
        </authorList>
    </citation>
    <scope>NUCLEOTIDE SEQUENCE [LARGE SCALE GENOMIC DNA]</scope>
    <source>
        <strain evidence="7 8">IDN1</strain>
    </source>
</reference>